<accession>A0AAQ4ENU2</accession>
<dbReference type="InterPro" id="IPR002970">
    <property type="entry name" value="Tick_his-bd"/>
</dbReference>
<dbReference type="Gene3D" id="2.40.128.20">
    <property type="match status" value="1"/>
</dbReference>
<dbReference type="GO" id="GO:0043176">
    <property type="term" value="F:amine binding"/>
    <property type="evidence" value="ECO:0007669"/>
    <property type="project" value="InterPro"/>
</dbReference>
<dbReference type="InterPro" id="IPR012674">
    <property type="entry name" value="Calycin"/>
</dbReference>
<dbReference type="AlphaFoldDB" id="A0AAQ4ENU2"/>
<comment type="caution">
    <text evidence="2">The sequence shown here is derived from an EMBL/GenBank/DDBJ whole genome shotgun (WGS) entry which is preliminary data.</text>
</comment>
<evidence type="ECO:0000256" key="1">
    <source>
        <dbReference type="SAM" id="MobiDB-lite"/>
    </source>
</evidence>
<dbReference type="EMBL" id="JARKHS020013043">
    <property type="protein sequence ID" value="KAK8776370.1"/>
    <property type="molecule type" value="Genomic_DNA"/>
</dbReference>
<organism evidence="2 3">
    <name type="scientific">Amblyomma americanum</name>
    <name type="common">Lone star tick</name>
    <dbReference type="NCBI Taxonomy" id="6943"/>
    <lineage>
        <taxon>Eukaryota</taxon>
        <taxon>Metazoa</taxon>
        <taxon>Ecdysozoa</taxon>
        <taxon>Arthropoda</taxon>
        <taxon>Chelicerata</taxon>
        <taxon>Arachnida</taxon>
        <taxon>Acari</taxon>
        <taxon>Parasitiformes</taxon>
        <taxon>Ixodida</taxon>
        <taxon>Ixodoidea</taxon>
        <taxon>Ixodidae</taxon>
        <taxon>Amblyomminae</taxon>
        <taxon>Amblyomma</taxon>
    </lineage>
</organism>
<dbReference type="Pfam" id="PF02098">
    <property type="entry name" value="His_binding"/>
    <property type="match status" value="1"/>
</dbReference>
<dbReference type="Proteomes" id="UP001321473">
    <property type="component" value="Unassembled WGS sequence"/>
</dbReference>
<reference evidence="2 3" key="1">
    <citation type="journal article" date="2023" name="Arcadia Sci">
        <title>De novo assembly of a long-read Amblyomma americanum tick genome.</title>
        <authorList>
            <person name="Chou S."/>
            <person name="Poskanzer K.E."/>
            <person name="Rollins M."/>
            <person name="Thuy-Boun P.S."/>
        </authorList>
    </citation>
    <scope>NUCLEOTIDE SEQUENCE [LARGE SCALE GENOMIC DNA]</scope>
    <source>
        <strain evidence="2">F_SG_1</strain>
        <tissue evidence="2">Salivary glands</tissue>
    </source>
</reference>
<keyword evidence="3" id="KW-1185">Reference proteome</keyword>
<feature type="region of interest" description="Disordered" evidence="1">
    <location>
        <begin position="1"/>
        <end position="20"/>
    </location>
</feature>
<evidence type="ECO:0008006" key="4">
    <source>
        <dbReference type="Google" id="ProtNLM"/>
    </source>
</evidence>
<sequence>MLVIGSMAGPRPPYEEDSTHFDEQEIQNFLKLSGKLYVRMRNYKQGTNFKCHYVEKVGAEGEHSYVYTLKARNGSGYFGNNLTVTPTRTGDHEKNNALQYTTPNSDQVIVKLMAKDTENSCFIFVRNTTESRSRKGKCSLATLC</sequence>
<name>A0AAQ4ENU2_AMBAM</name>
<evidence type="ECO:0000313" key="3">
    <source>
        <dbReference type="Proteomes" id="UP001321473"/>
    </source>
</evidence>
<dbReference type="SUPFAM" id="SSF50814">
    <property type="entry name" value="Lipocalins"/>
    <property type="match status" value="1"/>
</dbReference>
<protein>
    <recommendedName>
        <fullName evidence="4">Lipocalin</fullName>
    </recommendedName>
</protein>
<proteinExistence type="predicted"/>
<evidence type="ECO:0000313" key="2">
    <source>
        <dbReference type="EMBL" id="KAK8776370.1"/>
    </source>
</evidence>
<dbReference type="GO" id="GO:0030682">
    <property type="term" value="P:symbiont-mediated perturbation of host defenses"/>
    <property type="evidence" value="ECO:0007669"/>
    <property type="project" value="InterPro"/>
</dbReference>
<gene>
    <name evidence="2" type="ORF">V5799_030287</name>
</gene>